<evidence type="ECO:0000256" key="1">
    <source>
        <dbReference type="SAM" id="MobiDB-lite"/>
    </source>
</evidence>
<protein>
    <recommendedName>
        <fullName evidence="3">BACON domain-containing protein</fullName>
    </recommendedName>
</protein>
<sequence length="857" mass="92241">MRQCLRCNRATVASSAFCESCQASLLNRSQEEGGADIRQAPPVRPQTDQEEERNLPDEGDSHGTLVLRENAQLVKELSPVLQENSPALRSLLSEVQEFPPEVDELLPALEEKTITVEREKQQPIRTGALSSTGQRKAVAKRLRAGFRILTVVAVLALLVDLLLVYFVFLNRSSKQEQSSASPIIMAVPGIARRGQPLKLQLKYFPSSSQVLLTRDIQESVRTENASPFLTVNEQGEAEVLLHIDDSWKAGSHSIQAQDVHTHYVASTVIEVVGAGRVQPPRIQIRQRMLDMGAALQGANTIQPLQLLNSGGGAISWTASSNQRWLFLTPSRGTFSSGQNIAVAVSRAKMAPGEYKGEIQIASNTGVETIQVKMVVLPLHTTSSSVMSVVAPGLSFTTSDGDEKRQEQTLTVRNEGKQPLRWKVAGKAAMPSLIGSPILHSDVDWLTISPSQGEVAPGKTQTVHVRVKSRDLLPYVYGSIVTFSAEQQTLNTPQSVAIALDVLPACGLATDRRNLSFEAAQGQTNVAPQQLGIHLASTCNGRVSWRAKTQAKWLAVSPASGWLEAGGKTMLQVEVKQTEAEQQGFIILESKQQTQTVLVQLHLSSTTAATPTVNQITPSVQPTETASETAKEASYTVFPSLVTFNISQGKSERQQQEVLVSNTGQGELSWEAHIDSAGADWLSLTQNRGMLAAGKSDHLTLEVDPTNLRVGSYSALIKISVTDMQGNTANLPAQAVTVMLNVIPPCSFTASPAELVFGASLLNPKPGGQDIQLNVSGACSYPVTWQATIDAEGQDWIQLSLSSGVDNGQGSTITVHVNPGNRLLGTYKGTITITAVDQRGQVVRGSPQSVTVTLNVLP</sequence>
<keyword evidence="2" id="KW-1133">Transmembrane helix</keyword>
<feature type="compositionally biased region" description="Basic and acidic residues" evidence="1">
    <location>
        <begin position="52"/>
        <end position="61"/>
    </location>
</feature>
<evidence type="ECO:0000313" key="5">
    <source>
        <dbReference type="Proteomes" id="UP000248806"/>
    </source>
</evidence>
<dbReference type="Proteomes" id="UP000248806">
    <property type="component" value="Unassembled WGS sequence"/>
</dbReference>
<feature type="domain" description="BACON" evidence="3">
    <location>
        <begin position="439"/>
        <end position="495"/>
    </location>
</feature>
<dbReference type="InterPro" id="IPR013783">
    <property type="entry name" value="Ig-like_fold"/>
</dbReference>
<evidence type="ECO:0000313" key="4">
    <source>
        <dbReference type="EMBL" id="PZW36524.1"/>
    </source>
</evidence>
<dbReference type="Gene3D" id="2.60.40.10">
    <property type="entry name" value="Immunoglobulins"/>
    <property type="match status" value="5"/>
</dbReference>
<evidence type="ECO:0000256" key="2">
    <source>
        <dbReference type="SAM" id="Phobius"/>
    </source>
</evidence>
<keyword evidence="2" id="KW-0472">Membrane</keyword>
<accession>A0A326UEQ6</accession>
<dbReference type="Pfam" id="PF19190">
    <property type="entry name" value="BACON_2"/>
    <property type="match status" value="5"/>
</dbReference>
<feature type="domain" description="BACON" evidence="3">
    <location>
        <begin position="748"/>
        <end position="841"/>
    </location>
</feature>
<dbReference type="InterPro" id="IPR024361">
    <property type="entry name" value="BACON"/>
</dbReference>
<keyword evidence="5" id="KW-1185">Reference proteome</keyword>
<dbReference type="OrthoDB" id="136006at2"/>
<feature type="domain" description="BACON" evidence="3">
    <location>
        <begin position="643"/>
        <end position="721"/>
    </location>
</feature>
<keyword evidence="2" id="KW-0812">Transmembrane</keyword>
<organism evidence="4 5">
    <name type="scientific">Thermosporothrix hazakensis</name>
    <dbReference type="NCBI Taxonomy" id="644383"/>
    <lineage>
        <taxon>Bacteria</taxon>
        <taxon>Bacillati</taxon>
        <taxon>Chloroflexota</taxon>
        <taxon>Ktedonobacteria</taxon>
        <taxon>Ktedonobacterales</taxon>
        <taxon>Thermosporotrichaceae</taxon>
        <taxon>Thermosporothrix</taxon>
    </lineage>
</organism>
<name>A0A326UEQ6_THEHA</name>
<comment type="caution">
    <text evidence="4">The sequence shown here is derived from an EMBL/GenBank/DDBJ whole genome shotgun (WGS) entry which is preliminary data.</text>
</comment>
<evidence type="ECO:0000259" key="3">
    <source>
        <dbReference type="Pfam" id="PF19190"/>
    </source>
</evidence>
<proteinExistence type="predicted"/>
<gene>
    <name evidence="4" type="ORF">EI42_00700</name>
</gene>
<feature type="region of interest" description="Disordered" evidence="1">
    <location>
        <begin position="31"/>
        <end position="62"/>
    </location>
</feature>
<dbReference type="AlphaFoldDB" id="A0A326UEQ6"/>
<dbReference type="EMBL" id="QKUF01000001">
    <property type="protein sequence ID" value="PZW36524.1"/>
    <property type="molecule type" value="Genomic_DNA"/>
</dbReference>
<feature type="transmembrane region" description="Helical" evidence="2">
    <location>
        <begin position="144"/>
        <end position="168"/>
    </location>
</feature>
<dbReference type="RefSeq" id="WP_111318838.1">
    <property type="nucleotide sequence ID" value="NZ_BIFX01000001.1"/>
</dbReference>
<reference evidence="4 5" key="1">
    <citation type="submission" date="2018-06" db="EMBL/GenBank/DDBJ databases">
        <title>Genomic Encyclopedia of Archaeal and Bacterial Type Strains, Phase II (KMG-II): from individual species to whole genera.</title>
        <authorList>
            <person name="Goeker M."/>
        </authorList>
    </citation>
    <scope>NUCLEOTIDE SEQUENCE [LARGE SCALE GENOMIC DNA]</scope>
    <source>
        <strain evidence="4 5">ATCC BAA-1881</strain>
    </source>
</reference>
<feature type="domain" description="BACON" evidence="3">
    <location>
        <begin position="528"/>
        <end position="601"/>
    </location>
</feature>
<feature type="domain" description="BACON" evidence="3">
    <location>
        <begin position="282"/>
        <end position="371"/>
    </location>
</feature>